<feature type="compositionally biased region" description="Polar residues" evidence="1">
    <location>
        <begin position="334"/>
        <end position="360"/>
    </location>
</feature>
<evidence type="ECO:0000256" key="1">
    <source>
        <dbReference type="SAM" id="MobiDB-lite"/>
    </source>
</evidence>
<dbReference type="AlphaFoldDB" id="A0AAW0DWU0"/>
<evidence type="ECO:0000313" key="2">
    <source>
        <dbReference type="EMBL" id="KAK7056808.1"/>
    </source>
</evidence>
<name>A0AAW0DWU0_9AGAR</name>
<organism evidence="2 3">
    <name type="scientific">Paramarasmius palmivorus</name>
    <dbReference type="NCBI Taxonomy" id="297713"/>
    <lineage>
        <taxon>Eukaryota</taxon>
        <taxon>Fungi</taxon>
        <taxon>Dikarya</taxon>
        <taxon>Basidiomycota</taxon>
        <taxon>Agaricomycotina</taxon>
        <taxon>Agaricomycetes</taxon>
        <taxon>Agaricomycetidae</taxon>
        <taxon>Agaricales</taxon>
        <taxon>Marasmiineae</taxon>
        <taxon>Marasmiaceae</taxon>
        <taxon>Paramarasmius</taxon>
    </lineage>
</organism>
<comment type="caution">
    <text evidence="2">The sequence shown here is derived from an EMBL/GenBank/DDBJ whole genome shotgun (WGS) entry which is preliminary data.</text>
</comment>
<dbReference type="EMBL" id="JAYKXP010000006">
    <property type="protein sequence ID" value="KAK7056808.1"/>
    <property type="molecule type" value="Genomic_DNA"/>
</dbReference>
<dbReference type="GO" id="GO:0003746">
    <property type="term" value="F:translation elongation factor activity"/>
    <property type="evidence" value="ECO:0007669"/>
    <property type="project" value="UniProtKB-KW"/>
</dbReference>
<feature type="compositionally biased region" description="Polar residues" evidence="1">
    <location>
        <begin position="263"/>
        <end position="275"/>
    </location>
</feature>
<feature type="compositionally biased region" description="Basic and acidic residues" evidence="1">
    <location>
        <begin position="298"/>
        <end position="318"/>
    </location>
</feature>
<dbReference type="Proteomes" id="UP001383192">
    <property type="component" value="Unassembled WGS sequence"/>
</dbReference>
<accession>A0AAW0DWU0</accession>
<keyword evidence="2" id="KW-0251">Elongation factor</keyword>
<feature type="region of interest" description="Disordered" evidence="1">
    <location>
        <begin position="143"/>
        <end position="183"/>
    </location>
</feature>
<proteinExistence type="predicted"/>
<keyword evidence="3" id="KW-1185">Reference proteome</keyword>
<feature type="compositionally biased region" description="Basic and acidic residues" evidence="1">
    <location>
        <begin position="163"/>
        <end position="176"/>
    </location>
</feature>
<keyword evidence="2" id="KW-0648">Protein biosynthesis</keyword>
<evidence type="ECO:0000313" key="3">
    <source>
        <dbReference type="Proteomes" id="UP001383192"/>
    </source>
</evidence>
<protein>
    <submittedName>
        <fullName evidence="2">Transcription elongation factor spt5</fullName>
    </submittedName>
</protein>
<gene>
    <name evidence="2" type="primary">SPT5_1</name>
    <name evidence="2" type="ORF">VNI00_002525</name>
</gene>
<feature type="region of interest" description="Disordered" evidence="1">
    <location>
        <begin position="263"/>
        <end position="360"/>
    </location>
</feature>
<feature type="compositionally biased region" description="Polar residues" evidence="1">
    <location>
        <begin position="147"/>
        <end position="157"/>
    </location>
</feature>
<sequence>MEAKQFVEIPSGRDLREQAAGASYDHPAITSYPIDSPVAVIQEHNISGQWRLPNVTHADEGIEMIEIDGSGTFASGLRSSPDPYSGVEMVMDTRTSPSMTNGDFGTWDPPSIYTNSQHHDSPSGAQAGIKEVNQLRDQVQVGDHVMSSHSPNPSISHDGSLMDAERTKGHGHEESSPRNLPSFKDINEAYNQTRIENMRLRNEIMPDVSDFETLGVQNSHDEIPHKGFTELSAEQRRLRTSQAILQMRRDALDDARSRQAQTFSLEQTAMISSRRGQVRKPGLHLSLAGSGSPSQQPKDSHEHQPQSMGRRPDAEQGDNRLSPTTQVPEPESFHSVNITPVGSTADPRSTHSQTSDSQPPDSALILRKLHEMHSDMKQDAHRFHHNLDAVRSELKQDIRVEVDTIRMEIGKRAASETPVEYRRQRRKKRGPYVTALLPKQRSEDHNEFVRLFRSLMNKYLNISRDEAIWKVFNNEALSASIEEVTQFCQSDGNGPDITKDKCLRIFWDTLEDCAWNRSLCYQFTAHFTSEFPVYDTEKGREKSERYFWQRLHTLRDTIKARLPRQGETDSEALRRYNGRKVMTRKRMRQQTRRDEIFKRRHTFAWEMAANQTLTRDHQGAWRNLAIVIDKMGSGAISSDESDRDEDEPLPESSTICRVRIKPWRNKRLTAVFQYLDTYGTRTSVYGNRAPGNQPHTRHRSKFGQLSRRRAIAGLPITCYDENWLKGRTPDDMRYLAPTAPIELPHIKSDE</sequence>
<reference evidence="2 3" key="1">
    <citation type="submission" date="2024-01" db="EMBL/GenBank/DDBJ databases">
        <title>A draft genome for a cacao thread blight-causing isolate of Paramarasmius palmivorus.</title>
        <authorList>
            <person name="Baruah I.K."/>
            <person name="Bukari Y."/>
            <person name="Amoako-Attah I."/>
            <person name="Meinhardt L.W."/>
            <person name="Bailey B.A."/>
            <person name="Cohen S.P."/>
        </authorList>
    </citation>
    <scope>NUCLEOTIDE SEQUENCE [LARGE SCALE GENOMIC DNA]</scope>
    <source>
        <strain evidence="2 3">GH-12</strain>
    </source>
</reference>